<dbReference type="InterPro" id="IPR027417">
    <property type="entry name" value="P-loop_NTPase"/>
</dbReference>
<gene>
    <name evidence="4" type="ORF">CINCED_3A008626</name>
</gene>
<reference evidence="4 5" key="1">
    <citation type="submission" date="2019-08" db="EMBL/GenBank/DDBJ databases">
        <authorList>
            <person name="Alioto T."/>
            <person name="Alioto T."/>
            <person name="Gomez Garrido J."/>
        </authorList>
    </citation>
    <scope>NUCLEOTIDE SEQUENCE [LARGE SCALE GENOMIC DNA]</scope>
</reference>
<evidence type="ECO:0000313" key="4">
    <source>
        <dbReference type="EMBL" id="VVC39307.1"/>
    </source>
</evidence>
<dbReference type="Gene3D" id="3.40.50.300">
    <property type="entry name" value="P-loop containing nucleotide triphosphate hydrolases"/>
    <property type="match status" value="3"/>
</dbReference>
<dbReference type="GO" id="GO:0004386">
    <property type="term" value="F:helicase activity"/>
    <property type="evidence" value="ECO:0007669"/>
    <property type="project" value="InterPro"/>
</dbReference>
<dbReference type="InterPro" id="IPR041679">
    <property type="entry name" value="DNA2/NAM7-like_C"/>
</dbReference>
<dbReference type="InterPro" id="IPR057373">
    <property type="entry name" value="ZNFX1"/>
</dbReference>
<dbReference type="Pfam" id="PF13087">
    <property type="entry name" value="AAA_12"/>
    <property type="match status" value="1"/>
</dbReference>
<dbReference type="AlphaFoldDB" id="A0A5E4N3R3"/>
<dbReference type="EMBL" id="CABPRJ010001894">
    <property type="protein sequence ID" value="VVC39307.1"/>
    <property type="molecule type" value="Genomic_DNA"/>
</dbReference>
<sequence length="1094" mass="126788">MMKKENTKLCDDDWLKNDLLHSMNSLLSVSTFKNYRMIPLYPTEEDLHSSKPSALCANKVDCPYKNCEEYLDTFFRLIREDFVSIVRDVYGYLYNNRNTLNLNVLESKKIWYYSNVKIHCIIRKSSVIVFEFDSPDRAKKIDYENSEKFKNGALILLSMDRFETYTLGIVVETYNINRGRVGVDVVGYKNVENWSQIDLVELSVFYEPYRYIMGVFQDMNETNFPMKEYIVYGHKIISFPKYLAENSVYKINGIEFDILKHDQWPSAEVLNMDINQYDAFKGALIKEFAMIQGPPGTGKTYIGLEIIKIILENMYYTNKLKNPILVVCMTNHALDQFLEGIWKITKNIFRFGRGTKSEILENFIPKINPNKKNDSYANVLVKAKRDAAALRNEGNIHAFKISEVDRNLGILDLSNLMDVLISEGYNNWFQESYDLFSWLLFDISYVEGVNPIDFIKTNNLLSVLSTNIFSDPIQNKFYCISLERIKLYCTKVQYQLSKLNIEDDDLSEKNHLQLTLKVMKTVKEYIIKHLKLYKSSSFVTFYNRLIVESHHCLKIRDRWLLYYSWIHSFIMMENKNLEDLHDSILNCKKRADKFKSIRYWKPVKDKYVIGMTTTAAAKNRFLMKKLKCPIVIIEEAAEVLEPHIVSSLSEHCEHLILIGDHKQLRPQTANHMMSKKYNLDISLFERMVNNGIPSYTLAEQHRMRPEIAGLVAPVIYPHLRNHPSVEDRPHVIGVDKDVFCITHNVHENKDYKLSSFKNENEAKFLVALADYLLKQGYYSEDITIMAMYNAQVSYISDLIKLPIYEHLENIRITSVDGYQGEENEIVLLSLVRSNNINSVGFLKTDNRVCVALSRARLGFFMTGDLNLLSRKSNLWKKIKKYLQYLNAIGPALLLKCQNHNNILGKVSNHLDFCNLNLCKLKCNSKLQCGHLCDKSCHIDDGGHLGVKCLKACDKKCSRNHRCHKMCYEKCKCEVIINEICEYGHKTQGKCCEVENNKCLIKVNENLNCGHSIEKNCFEPSICNKICNKPNPNCLFRHLCKNPCRVICGSCDHIIHKIMECGHISESACSQILADTLCKKCKNVFPRAFKKQAAL</sequence>
<dbReference type="InterPro" id="IPR047187">
    <property type="entry name" value="SF1_C_Upf1"/>
</dbReference>
<dbReference type="SUPFAM" id="SSF52540">
    <property type="entry name" value="P-loop containing nucleoside triphosphate hydrolases"/>
    <property type="match status" value="1"/>
</dbReference>
<dbReference type="Pfam" id="PF25396">
    <property type="entry name" value="ZNFX1"/>
    <property type="match status" value="1"/>
</dbReference>
<dbReference type="Pfam" id="PF13086">
    <property type="entry name" value="AAA_11"/>
    <property type="match status" value="2"/>
</dbReference>
<dbReference type="GO" id="GO:0016787">
    <property type="term" value="F:hydrolase activity"/>
    <property type="evidence" value="ECO:0007669"/>
    <property type="project" value="UniProtKB-KW"/>
</dbReference>
<proteinExistence type="predicted"/>
<protein>
    <submittedName>
        <fullName evidence="4">P-loop containing nucleoside triphosphate hydrolase</fullName>
    </submittedName>
</protein>
<dbReference type="CDD" id="cd17936">
    <property type="entry name" value="EEXXEc_NFX1"/>
    <property type="match status" value="1"/>
</dbReference>
<evidence type="ECO:0000259" key="1">
    <source>
        <dbReference type="Pfam" id="PF13086"/>
    </source>
</evidence>
<keyword evidence="5" id="KW-1185">Reference proteome</keyword>
<feature type="domain" description="ZNFX1" evidence="3">
    <location>
        <begin position="107"/>
        <end position="185"/>
    </location>
</feature>
<dbReference type="PANTHER" id="PTHR10887:SF341">
    <property type="entry name" value="NFX1-TYPE ZINC FINGER-CONTAINING PROTEIN 1"/>
    <property type="match status" value="1"/>
</dbReference>
<dbReference type="Proteomes" id="UP000325440">
    <property type="component" value="Unassembled WGS sequence"/>
</dbReference>
<dbReference type="OrthoDB" id="2423195at2759"/>
<evidence type="ECO:0000313" key="5">
    <source>
        <dbReference type="Proteomes" id="UP000325440"/>
    </source>
</evidence>
<keyword evidence="4" id="KW-0378">Hydrolase</keyword>
<organism evidence="4 5">
    <name type="scientific">Cinara cedri</name>
    <dbReference type="NCBI Taxonomy" id="506608"/>
    <lineage>
        <taxon>Eukaryota</taxon>
        <taxon>Metazoa</taxon>
        <taxon>Ecdysozoa</taxon>
        <taxon>Arthropoda</taxon>
        <taxon>Hexapoda</taxon>
        <taxon>Insecta</taxon>
        <taxon>Pterygota</taxon>
        <taxon>Neoptera</taxon>
        <taxon>Paraneoptera</taxon>
        <taxon>Hemiptera</taxon>
        <taxon>Sternorrhyncha</taxon>
        <taxon>Aphidomorpha</taxon>
        <taxon>Aphidoidea</taxon>
        <taxon>Aphididae</taxon>
        <taxon>Lachninae</taxon>
        <taxon>Cinara</taxon>
    </lineage>
</organism>
<feature type="domain" description="DNA2/NAM7 helicase helicase" evidence="1">
    <location>
        <begin position="576"/>
        <end position="667"/>
    </location>
</feature>
<name>A0A5E4N3R3_9HEMI</name>
<dbReference type="PANTHER" id="PTHR10887">
    <property type="entry name" value="DNA2/NAM7 HELICASE FAMILY"/>
    <property type="match status" value="1"/>
</dbReference>
<evidence type="ECO:0000259" key="3">
    <source>
        <dbReference type="Pfam" id="PF25396"/>
    </source>
</evidence>
<dbReference type="InterPro" id="IPR045055">
    <property type="entry name" value="DNA2/NAM7-like"/>
</dbReference>
<dbReference type="InterPro" id="IPR041677">
    <property type="entry name" value="DNA2/NAM7_AAA_11"/>
</dbReference>
<feature type="domain" description="DNA2/NAM7 helicase helicase" evidence="1">
    <location>
        <begin position="273"/>
        <end position="374"/>
    </location>
</feature>
<feature type="domain" description="DNA2/NAM7 helicase-like C-terminal" evidence="2">
    <location>
        <begin position="679"/>
        <end position="864"/>
    </location>
</feature>
<dbReference type="GO" id="GO:0031048">
    <property type="term" value="P:regulatory ncRNA-mediated heterochromatin formation"/>
    <property type="evidence" value="ECO:0007669"/>
    <property type="project" value="TreeGrafter"/>
</dbReference>
<dbReference type="CDD" id="cd18808">
    <property type="entry name" value="SF1_C_Upf1"/>
    <property type="match status" value="1"/>
</dbReference>
<accession>A0A5E4N3R3</accession>
<evidence type="ECO:0000259" key="2">
    <source>
        <dbReference type="Pfam" id="PF13087"/>
    </source>
</evidence>
<dbReference type="GO" id="GO:0031380">
    <property type="term" value="C:nuclear RNA-directed RNA polymerase complex"/>
    <property type="evidence" value="ECO:0007669"/>
    <property type="project" value="TreeGrafter"/>
</dbReference>